<organism evidence="1 2">
    <name type="scientific">Macrolepiota fuliginosa MF-IS2</name>
    <dbReference type="NCBI Taxonomy" id="1400762"/>
    <lineage>
        <taxon>Eukaryota</taxon>
        <taxon>Fungi</taxon>
        <taxon>Dikarya</taxon>
        <taxon>Basidiomycota</taxon>
        <taxon>Agaricomycotina</taxon>
        <taxon>Agaricomycetes</taxon>
        <taxon>Agaricomycetidae</taxon>
        <taxon>Agaricales</taxon>
        <taxon>Agaricineae</taxon>
        <taxon>Agaricaceae</taxon>
        <taxon>Macrolepiota</taxon>
    </lineage>
</organism>
<dbReference type="AlphaFoldDB" id="A0A9P5X2M5"/>
<keyword evidence="2" id="KW-1185">Reference proteome</keyword>
<dbReference type="OrthoDB" id="3018573at2759"/>
<sequence>DNPNPPPKRTTHLAGITEFLRGLPLPLKLKKNSEIEKANFDRIKKKLHHQSDPTNFPDDGSSEASFVTVDSDEMQTLNNPSLFSSLRESIPYYMLRALELKDKRRLEDKGLMDLVDNDEIHAAKQCCMDGDTMADPNTVDFSFLFKIPDIYFDTADAHVSIPLSYFLLKNMQYVHDNFSTLFLRRVNVEGDKKGPLVLDMQKLTPLFGEELSLSYADFSQVGEQMVCLESLRDKVVNRSYSHGWFQHFTFFKQPGADEVYEYWKKGELELCHLHISQHVAYDHS</sequence>
<evidence type="ECO:0000313" key="1">
    <source>
        <dbReference type="EMBL" id="KAF9442145.1"/>
    </source>
</evidence>
<feature type="non-terminal residue" evidence="1">
    <location>
        <position position="1"/>
    </location>
</feature>
<reference evidence="1" key="1">
    <citation type="submission" date="2020-11" db="EMBL/GenBank/DDBJ databases">
        <authorList>
            <consortium name="DOE Joint Genome Institute"/>
            <person name="Ahrendt S."/>
            <person name="Riley R."/>
            <person name="Andreopoulos W."/>
            <person name="Labutti K."/>
            <person name="Pangilinan J."/>
            <person name="Ruiz-Duenas F.J."/>
            <person name="Barrasa J.M."/>
            <person name="Sanchez-Garcia M."/>
            <person name="Camarero S."/>
            <person name="Miyauchi S."/>
            <person name="Serrano A."/>
            <person name="Linde D."/>
            <person name="Babiker R."/>
            <person name="Drula E."/>
            <person name="Ayuso-Fernandez I."/>
            <person name="Pacheco R."/>
            <person name="Padilla G."/>
            <person name="Ferreira P."/>
            <person name="Barriuso J."/>
            <person name="Kellner H."/>
            <person name="Castanera R."/>
            <person name="Alfaro M."/>
            <person name="Ramirez L."/>
            <person name="Pisabarro A.G."/>
            <person name="Kuo A."/>
            <person name="Tritt A."/>
            <person name="Lipzen A."/>
            <person name="He G."/>
            <person name="Yan M."/>
            <person name="Ng V."/>
            <person name="Cullen D."/>
            <person name="Martin F."/>
            <person name="Rosso M.-N."/>
            <person name="Henrissat B."/>
            <person name="Hibbett D."/>
            <person name="Martinez A.T."/>
            <person name="Grigoriev I.V."/>
        </authorList>
    </citation>
    <scope>NUCLEOTIDE SEQUENCE</scope>
    <source>
        <strain evidence="1">MF-IS2</strain>
    </source>
</reference>
<gene>
    <name evidence="1" type="ORF">P691DRAFT_682112</name>
</gene>
<evidence type="ECO:0000313" key="2">
    <source>
        <dbReference type="Proteomes" id="UP000807342"/>
    </source>
</evidence>
<proteinExistence type="predicted"/>
<name>A0A9P5X2M5_9AGAR</name>
<dbReference type="Proteomes" id="UP000807342">
    <property type="component" value="Unassembled WGS sequence"/>
</dbReference>
<dbReference type="EMBL" id="MU151695">
    <property type="protein sequence ID" value="KAF9442145.1"/>
    <property type="molecule type" value="Genomic_DNA"/>
</dbReference>
<accession>A0A9P5X2M5</accession>
<comment type="caution">
    <text evidence="1">The sequence shown here is derived from an EMBL/GenBank/DDBJ whole genome shotgun (WGS) entry which is preliminary data.</text>
</comment>
<protein>
    <submittedName>
        <fullName evidence="1">Uncharacterized protein</fullName>
    </submittedName>
</protein>